<dbReference type="InterPro" id="IPR006674">
    <property type="entry name" value="HD_domain"/>
</dbReference>
<protein>
    <recommendedName>
        <fullName evidence="2">HD domain-containing protein</fullName>
    </recommendedName>
</protein>
<organism evidence="3 4">
    <name type="scientific">Symbiodinium microadriaticum</name>
    <name type="common">Dinoflagellate</name>
    <name type="synonym">Zooxanthella microadriatica</name>
    <dbReference type="NCBI Taxonomy" id="2951"/>
    <lineage>
        <taxon>Eukaryota</taxon>
        <taxon>Sar</taxon>
        <taxon>Alveolata</taxon>
        <taxon>Dinophyceae</taxon>
        <taxon>Suessiales</taxon>
        <taxon>Symbiodiniaceae</taxon>
        <taxon>Symbiodinium</taxon>
    </lineage>
</organism>
<name>A0A1Q9EFU3_SYMMI</name>
<dbReference type="EMBL" id="LSRX01000163">
    <property type="protein sequence ID" value="OLQ06305.1"/>
    <property type="molecule type" value="Genomic_DNA"/>
</dbReference>
<dbReference type="PANTHER" id="PTHR40202:SF1">
    <property type="entry name" value="HD DOMAIN-CONTAINING PROTEIN"/>
    <property type="match status" value="1"/>
</dbReference>
<dbReference type="SUPFAM" id="SSF109604">
    <property type="entry name" value="HD-domain/PDEase-like"/>
    <property type="match status" value="1"/>
</dbReference>
<dbReference type="InterPro" id="IPR052567">
    <property type="entry name" value="OP_Dioxygenase"/>
</dbReference>
<dbReference type="Pfam" id="PF01966">
    <property type="entry name" value="HD"/>
    <property type="match status" value="1"/>
</dbReference>
<evidence type="ECO:0000313" key="4">
    <source>
        <dbReference type="Proteomes" id="UP000186817"/>
    </source>
</evidence>
<reference evidence="3 4" key="1">
    <citation type="submission" date="2016-02" db="EMBL/GenBank/DDBJ databases">
        <title>Genome analysis of coral dinoflagellate symbionts highlights evolutionary adaptations to a symbiotic lifestyle.</title>
        <authorList>
            <person name="Aranda M."/>
            <person name="Li Y."/>
            <person name="Liew Y.J."/>
            <person name="Baumgarten S."/>
            <person name="Simakov O."/>
            <person name="Wilson M."/>
            <person name="Piel J."/>
            <person name="Ashoor H."/>
            <person name="Bougouffa S."/>
            <person name="Bajic V.B."/>
            <person name="Ryu T."/>
            <person name="Ravasi T."/>
            <person name="Bayer T."/>
            <person name="Micklem G."/>
            <person name="Kim H."/>
            <person name="Bhak J."/>
            <person name="Lajeunesse T.C."/>
            <person name="Voolstra C.R."/>
        </authorList>
    </citation>
    <scope>NUCLEOTIDE SEQUENCE [LARGE SCALE GENOMIC DNA]</scope>
    <source>
        <strain evidence="3 4">CCMP2467</strain>
    </source>
</reference>
<dbReference type="AlphaFoldDB" id="A0A1Q9EFU3"/>
<comment type="caution">
    <text evidence="3">The sequence shown here is derived from an EMBL/GenBank/DDBJ whole genome shotgun (WGS) entry which is preliminary data.</text>
</comment>
<feature type="compositionally biased region" description="Low complexity" evidence="1">
    <location>
        <begin position="582"/>
        <end position="592"/>
    </location>
</feature>
<dbReference type="Gene3D" id="1.10.3210.10">
    <property type="entry name" value="Hypothetical protein af1432"/>
    <property type="match status" value="1"/>
</dbReference>
<feature type="domain" description="HD" evidence="2">
    <location>
        <begin position="282"/>
        <end position="361"/>
    </location>
</feature>
<feature type="compositionally biased region" description="Low complexity" evidence="1">
    <location>
        <begin position="658"/>
        <end position="681"/>
    </location>
</feature>
<evidence type="ECO:0000256" key="1">
    <source>
        <dbReference type="SAM" id="MobiDB-lite"/>
    </source>
</evidence>
<dbReference type="Proteomes" id="UP000186817">
    <property type="component" value="Unassembled WGS sequence"/>
</dbReference>
<feature type="region of interest" description="Disordered" evidence="1">
    <location>
        <begin position="629"/>
        <end position="712"/>
    </location>
</feature>
<proteinExistence type="predicted"/>
<evidence type="ECO:0000259" key="2">
    <source>
        <dbReference type="Pfam" id="PF01966"/>
    </source>
</evidence>
<gene>
    <name evidence="3" type="ORF">AK812_SmicGene10403</name>
</gene>
<feature type="compositionally biased region" description="Basic and acidic residues" evidence="1">
    <location>
        <begin position="551"/>
        <end position="560"/>
    </location>
</feature>
<dbReference type="PANTHER" id="PTHR40202">
    <property type="match status" value="1"/>
</dbReference>
<keyword evidence="4" id="KW-1185">Reference proteome</keyword>
<feature type="region of interest" description="Disordered" evidence="1">
    <location>
        <begin position="533"/>
        <end position="606"/>
    </location>
</feature>
<sequence length="777" mass="84536">MFDHCTGGRASAADADDAMMLLLLLLMMMMMVMMRLMALLMLLLHVVPEGSGDDDNSESFLLCMSALENLRGKVLAFAGGHGDAQMSSESYVPIVPFNKQLTDVCDAQPAATVLELAESYDARMLWQVLQSIQSRQDNCEILLKVYGSIVRRLQMMAVSTRKEKSTNVTYKWAPEDIGIRARRYARGPACQNLGRKVEEVTGWAADGGNCLGLGSNLVKVQLKQDTGVMVFMLLRSLQRSPRLFLHSSRHCSTSVPGSVNRVFELFDRHGKGDYIGEDVSQLEHALQAADLAHRSGHGLEATLAALLHDVGHLLGMEDKSHARMGDCGIANHENLGGEWLAGLGFSPKVCKLVSRHVDAKRYLCAVNQEYHDTLSSASKTTLIHQGGPMTQEEAKAFEKEELFKVILAMRRWDEAAKVKGKKVPELEAYRDMMVQNDEPPAVATALQATREKHRFEDSGLRHSLSVFLPESNLGKERRSRTEVALDAGLARVHSDTSILEQLISERSDRTRAFGGGAGAAVVNALSTVVGGHDHLTAHKGRGPEFAPGSRVPEEKKEEVGKTQQQDEVPEEVRELRKPRGKLPALSSTSPLGSSGGKELLPPLKMGLGSGFGSRSASGASVMSGIQTPDEEVSLNESGGATLEPPLEEVEVEKPPRPVNIGVSSIGSSSAATPAQPTAPLSVEEPSSSQSRDDEELAEVDESISEHFSGSGDEFEVEAFEEASQNSSDDKFCRHDGTFWSVLMWLLLRHRSEVPVPYQFAAGGMPNCARAWIISLSS</sequence>
<feature type="compositionally biased region" description="Acidic residues" evidence="1">
    <location>
        <begin position="692"/>
        <end position="702"/>
    </location>
</feature>
<accession>A0A1Q9EFU3</accession>
<evidence type="ECO:0000313" key="3">
    <source>
        <dbReference type="EMBL" id="OLQ06305.1"/>
    </source>
</evidence>
<dbReference type="OrthoDB" id="447053at2759"/>